<feature type="signal peptide" evidence="1">
    <location>
        <begin position="1"/>
        <end position="18"/>
    </location>
</feature>
<comment type="caution">
    <text evidence="2">The sequence shown here is derived from an EMBL/GenBank/DDBJ whole genome shotgun (WGS) entry which is preliminary data.</text>
</comment>
<organism evidence="2 3">
    <name type="scientific">Hexamita inflata</name>
    <dbReference type="NCBI Taxonomy" id="28002"/>
    <lineage>
        <taxon>Eukaryota</taxon>
        <taxon>Metamonada</taxon>
        <taxon>Diplomonadida</taxon>
        <taxon>Hexamitidae</taxon>
        <taxon>Hexamitinae</taxon>
        <taxon>Hexamita</taxon>
    </lineage>
</organism>
<accession>A0ABP1JIA6</accession>
<reference evidence="2 3" key="1">
    <citation type="submission" date="2024-07" db="EMBL/GenBank/DDBJ databases">
        <authorList>
            <person name="Akdeniz Z."/>
        </authorList>
    </citation>
    <scope>NUCLEOTIDE SEQUENCE [LARGE SCALE GENOMIC DNA]</scope>
</reference>
<protein>
    <submittedName>
        <fullName evidence="2">Hypothetical_protein</fullName>
    </submittedName>
</protein>
<evidence type="ECO:0000313" key="2">
    <source>
        <dbReference type="EMBL" id="CAL6039157.1"/>
    </source>
</evidence>
<dbReference type="EMBL" id="CAXDID020000141">
    <property type="protein sequence ID" value="CAL6039157.1"/>
    <property type="molecule type" value="Genomic_DNA"/>
</dbReference>
<keyword evidence="3" id="KW-1185">Reference proteome</keyword>
<proteinExistence type="predicted"/>
<feature type="chain" id="PRO_5045351920" evidence="1">
    <location>
        <begin position="19"/>
        <end position="198"/>
    </location>
</feature>
<name>A0ABP1JIA6_9EUKA</name>
<evidence type="ECO:0000256" key="1">
    <source>
        <dbReference type="SAM" id="SignalP"/>
    </source>
</evidence>
<evidence type="ECO:0000313" key="3">
    <source>
        <dbReference type="Proteomes" id="UP001642409"/>
    </source>
</evidence>
<gene>
    <name evidence="2" type="ORF">HINF_LOCUS37721</name>
</gene>
<dbReference type="Proteomes" id="UP001642409">
    <property type="component" value="Unassembled WGS sequence"/>
</dbReference>
<keyword evidence="1" id="KW-0732">Signal</keyword>
<sequence length="198" mass="22384">MQLILFVIFLGLCEYSGARPNSLSSYALSYSLFSSGCIYLSSCALSWTTYVLSGDQPSSSLSYKILNFQLTSFSVNPSYAASYLKSKCICFTSAQYYLQFINAYLSDSVLRSDLPSFWKQSFMASSINSLNRDIVFQTSSVYFSGRLFSQSVQQLFKLLNTFGNKSYAINYYFSSGYQLLEIMRSSTFSYSFQVLTSK</sequence>